<comment type="caution">
    <text evidence="1">The sequence shown here is derived from an EMBL/GenBank/DDBJ whole genome shotgun (WGS) entry which is preliminary data.</text>
</comment>
<name>A0A094LMN2_9GAMM</name>
<dbReference type="OrthoDB" id="6399689at2"/>
<organism evidence="1 2">
    <name type="scientific">Shewanella mangrovi</name>
    <dbReference type="NCBI Taxonomy" id="1515746"/>
    <lineage>
        <taxon>Bacteria</taxon>
        <taxon>Pseudomonadati</taxon>
        <taxon>Pseudomonadota</taxon>
        <taxon>Gammaproteobacteria</taxon>
        <taxon>Alteromonadales</taxon>
        <taxon>Shewanellaceae</taxon>
        <taxon>Shewanella</taxon>
    </lineage>
</organism>
<evidence type="ECO:0000313" key="2">
    <source>
        <dbReference type="Proteomes" id="UP000029264"/>
    </source>
</evidence>
<gene>
    <name evidence="1" type="ORF">HR45_17000</name>
</gene>
<keyword evidence="2" id="KW-1185">Reference proteome</keyword>
<dbReference type="eggNOG" id="ENOG5033K8C">
    <property type="taxonomic scope" value="Bacteria"/>
</dbReference>
<protein>
    <submittedName>
        <fullName evidence="1">Uncharacterized protein</fullName>
    </submittedName>
</protein>
<sequence>MQKEQAEVSKKYRYTKQLVRIAIENGYTNADVAVKAGLSAKSISQVSRWRNGEALATERQMRALVNEFGHLLKRKMEHLFYRLDENNRLSFYLLSGETLLKHITKIRNDDGKSVSVRRTIIIRCDDIFAAIYQQRLGYDRRYQINVDDLANSDNEDANWTSTNIEKFEDPQRMVDTILHTISTYDIPRLNVLNEQVITAYKVRQTLLKAGFATADIRTLDISTTSDDNE</sequence>
<dbReference type="RefSeq" id="WP_037445248.1">
    <property type="nucleotide sequence ID" value="NZ_JPEO01000019.1"/>
</dbReference>
<evidence type="ECO:0000313" key="1">
    <source>
        <dbReference type="EMBL" id="KFZ36353.1"/>
    </source>
</evidence>
<accession>A0A094LMN2</accession>
<reference evidence="1 2" key="1">
    <citation type="submission" date="2014-06" db="EMBL/GenBank/DDBJ databases">
        <title>Shewanella sp. YQH10.</title>
        <authorList>
            <person name="Liu Y."/>
            <person name="Zeng R."/>
        </authorList>
    </citation>
    <scope>NUCLEOTIDE SEQUENCE [LARGE SCALE GENOMIC DNA]</scope>
    <source>
        <strain evidence="1 2">YQH10</strain>
    </source>
</reference>
<proteinExistence type="predicted"/>
<dbReference type="Proteomes" id="UP000029264">
    <property type="component" value="Unassembled WGS sequence"/>
</dbReference>
<dbReference type="AlphaFoldDB" id="A0A094LMN2"/>
<dbReference type="EMBL" id="JPEO01000019">
    <property type="protein sequence ID" value="KFZ36353.1"/>
    <property type="molecule type" value="Genomic_DNA"/>
</dbReference>